<dbReference type="Gene3D" id="1.10.439.10">
    <property type="entry name" value="Penicillin Amidohydrolase, domain 1"/>
    <property type="match status" value="1"/>
</dbReference>
<reference evidence="7 8" key="3">
    <citation type="submission" date="2022-01" db="EMBL/GenBank/DDBJ databases">
        <authorList>
            <person name="Zhou L.Y."/>
        </authorList>
    </citation>
    <scope>NUCLEOTIDE SEQUENCE [LARGE SCALE GENOMIC DNA]</scope>
    <source>
        <strain evidence="7 8">TLK-CK17</strain>
    </source>
</reference>
<protein>
    <submittedName>
        <fullName evidence="7">Penicillin acylase family protein</fullName>
    </submittedName>
</protein>
<keyword evidence="6" id="KW-0472">Membrane</keyword>
<dbReference type="Proteomes" id="UP001430796">
    <property type="component" value="Unassembled WGS sequence"/>
</dbReference>
<dbReference type="InterPro" id="IPR014395">
    <property type="entry name" value="Pen/GL7ACA/AHL_acylase"/>
</dbReference>
<reference evidence="8" key="2">
    <citation type="submission" date="2022-01" db="EMBL/GenBank/DDBJ databases">
        <title>Lysobacter chinensis sp. nov., a bacterium isolated from cow dung compost.</title>
        <authorList>
            <person name="Zhou L.Y."/>
        </authorList>
    </citation>
    <scope>NUCLEOTIDE SEQUENCE [LARGE SCALE GENOMIC DNA]</scope>
    <source>
        <strain evidence="8">TLK-CK17</strain>
    </source>
</reference>
<comment type="caution">
    <text evidence="7">The sequence shown here is derived from an EMBL/GenBank/DDBJ whole genome shotgun (WGS) entry which is preliminary data.</text>
</comment>
<evidence type="ECO:0000256" key="5">
    <source>
        <dbReference type="SAM" id="MobiDB-lite"/>
    </source>
</evidence>
<evidence type="ECO:0000256" key="3">
    <source>
        <dbReference type="ARBA" id="ARBA00023145"/>
    </source>
</evidence>
<proteinExistence type="inferred from homology"/>
<dbReference type="Gene3D" id="1.10.1400.10">
    <property type="match status" value="1"/>
</dbReference>
<name>A0ABS9HW98_9GAMM</name>
<gene>
    <name evidence="7" type="ORF">L3V18_11145</name>
</gene>
<dbReference type="InterPro" id="IPR029055">
    <property type="entry name" value="Ntn_hydrolases_N"/>
</dbReference>
<sequence>MPFHSYPLASRLILVVLLPLLAVVAWGWMQMRASLPAESTLTLSEGVSEPTVIARDAAGVPHIRATSEHDAFFAVGYAHAQDRLWQLELQRRMTRGRLSEIFGEESIDADAWFRTLGLHASTRSAWRALSPEARESLTAYTSGINAWLSERHPLPIEFRMLGVEPEPWTELDSLAWIKMFALDLGGNFDREMRHFVARQSMTEPQIATFFPEYPEDAPTTVRTGTPQVAATLGAMLDAQHRRQRNFGISVPGTGSNAWAVAGAHTANGAALLANDPHLGLRIPSLWYAISIDSPGLKVSGMGLVGLPLVVLGRNDRIAWGGTNMMADTQDLFFERTDPEGTRYEVDGRWVDFDRRVESIGVRPKFPQALRKRYVPVTVTVRTTRHGPVISDRYGVFDSPVSLRWTALDDDDTSYEAFYRLNFARDWNGFRAALRLHVAPAMNMIYADRKGNIGYVAAGRIPIRKRGEGVLPAPGWNDEWGWNGYVPPDAWPSVLNPPSGYIVSANNKVVDSRYPYFISHDWAPPARAERIEQLLHDTIAAGRPLSVDSMRDIQSDTLDLSAARLMDHLRDRLPEGGRRDAAADLLRDWRGEMQGGSAAATIFTEWMRQLRLQLFASRARADWGRDTASDLLSQMSEDVEYGDLLAVLREGRGGWCSRDCDSELGDALDAALWELHKRNGTWDMEGWHWSGNQFTKYPHMPFSQSKSLARFFERRIPNGGSANSINVAAARHQKSEGYVQTFGPGFRQIFSLDSAGIRHLYVNSTGQSGNVFSPHYDDMIGQFHDVRLQPLVSSYDRPSESEPIAHGPSVPDNTDGTTR</sequence>
<keyword evidence="2" id="KW-0378">Hydrolase</keyword>
<dbReference type="InterPro" id="IPR043146">
    <property type="entry name" value="Penicillin_amidase_N_B-knob"/>
</dbReference>
<dbReference type="PIRSF" id="PIRSF001227">
    <property type="entry name" value="Pen_acylase"/>
    <property type="match status" value="1"/>
</dbReference>
<evidence type="ECO:0000256" key="1">
    <source>
        <dbReference type="ARBA" id="ARBA00006586"/>
    </source>
</evidence>
<dbReference type="InterPro" id="IPR002692">
    <property type="entry name" value="S45"/>
</dbReference>
<evidence type="ECO:0000256" key="2">
    <source>
        <dbReference type="ARBA" id="ARBA00022801"/>
    </source>
</evidence>
<feature type="transmembrane region" description="Helical" evidence="6">
    <location>
        <begin position="12"/>
        <end position="29"/>
    </location>
</feature>
<evidence type="ECO:0000313" key="7">
    <source>
        <dbReference type="EMBL" id="MCF7222337.1"/>
    </source>
</evidence>
<keyword evidence="6" id="KW-0812">Transmembrane</keyword>
<dbReference type="CDD" id="cd03747">
    <property type="entry name" value="Ntn_PGA_like"/>
    <property type="match status" value="1"/>
</dbReference>
<keyword evidence="8" id="KW-1185">Reference proteome</keyword>
<reference evidence="7 8" key="1">
    <citation type="submission" date="2022-01" db="EMBL/GenBank/DDBJ databases">
        <title>Lysobacter chinensis sp. nov., a bacterium isolated from cow dung compost.</title>
        <authorList>
            <person name="Liu Y."/>
        </authorList>
    </citation>
    <scope>NUCLEOTIDE SEQUENCE [LARGE SCALE GENOMIC DNA]</scope>
    <source>
        <strain evidence="7 8">TLK-CK17</strain>
    </source>
</reference>
<dbReference type="InterPro" id="IPR043147">
    <property type="entry name" value="Penicillin_amidase_A-knob"/>
</dbReference>
<dbReference type="PANTHER" id="PTHR34218">
    <property type="entry name" value="PEPTIDASE S45 PENICILLIN AMIDASE"/>
    <property type="match status" value="1"/>
</dbReference>
<organism evidence="7 8">
    <name type="scientific">Marilutibacter chinensis</name>
    <dbReference type="NCBI Taxonomy" id="2912247"/>
    <lineage>
        <taxon>Bacteria</taxon>
        <taxon>Pseudomonadati</taxon>
        <taxon>Pseudomonadota</taxon>
        <taxon>Gammaproteobacteria</taxon>
        <taxon>Lysobacterales</taxon>
        <taxon>Lysobacteraceae</taxon>
        <taxon>Marilutibacter</taxon>
    </lineage>
</organism>
<evidence type="ECO:0000256" key="4">
    <source>
        <dbReference type="ARBA" id="ARBA00038735"/>
    </source>
</evidence>
<comment type="similarity">
    <text evidence="1">Belongs to the peptidase S45 family.</text>
</comment>
<keyword evidence="6" id="KW-1133">Transmembrane helix</keyword>
<evidence type="ECO:0000256" key="6">
    <source>
        <dbReference type="SAM" id="Phobius"/>
    </source>
</evidence>
<feature type="region of interest" description="Disordered" evidence="5">
    <location>
        <begin position="794"/>
        <end position="818"/>
    </location>
</feature>
<dbReference type="Gene3D" id="2.30.120.10">
    <property type="match status" value="1"/>
</dbReference>
<evidence type="ECO:0000313" key="8">
    <source>
        <dbReference type="Proteomes" id="UP001430796"/>
    </source>
</evidence>
<accession>A0ABS9HW98</accession>
<comment type="subunit">
    <text evidence="4">Heterodimer of an alpha subunit and a beta subunit processed from the same precursor.</text>
</comment>
<dbReference type="Gene3D" id="3.60.20.10">
    <property type="entry name" value="Glutamine Phosphoribosylpyrophosphate, subunit 1, domain 1"/>
    <property type="match status" value="1"/>
</dbReference>
<dbReference type="InterPro" id="IPR023343">
    <property type="entry name" value="Penicillin_amidase_dom1"/>
</dbReference>
<dbReference type="SUPFAM" id="SSF56235">
    <property type="entry name" value="N-terminal nucleophile aminohydrolases (Ntn hydrolases)"/>
    <property type="match status" value="1"/>
</dbReference>
<dbReference type="PANTHER" id="PTHR34218:SF4">
    <property type="entry name" value="ACYL-HOMOSERINE LACTONE ACYLASE QUIP"/>
    <property type="match status" value="1"/>
</dbReference>
<dbReference type="EMBL" id="JAKJPO010000005">
    <property type="protein sequence ID" value="MCF7222337.1"/>
    <property type="molecule type" value="Genomic_DNA"/>
</dbReference>
<keyword evidence="3" id="KW-0865">Zymogen</keyword>
<dbReference type="Pfam" id="PF01804">
    <property type="entry name" value="Penicil_amidase"/>
    <property type="match status" value="1"/>
</dbReference>